<evidence type="ECO:0000313" key="3">
    <source>
        <dbReference type="Proteomes" id="UP001432322"/>
    </source>
</evidence>
<dbReference type="AlphaFoldDB" id="A0AAV5UYM7"/>
<keyword evidence="1" id="KW-0472">Membrane</keyword>
<feature type="transmembrane region" description="Helical" evidence="1">
    <location>
        <begin position="77"/>
        <end position="99"/>
    </location>
</feature>
<comment type="caution">
    <text evidence="2">The sequence shown here is derived from an EMBL/GenBank/DDBJ whole genome shotgun (WGS) entry which is preliminary data.</text>
</comment>
<evidence type="ECO:0008006" key="4">
    <source>
        <dbReference type="Google" id="ProtNLM"/>
    </source>
</evidence>
<feature type="non-terminal residue" evidence="2">
    <location>
        <position position="109"/>
    </location>
</feature>
<keyword evidence="1" id="KW-0812">Transmembrane</keyword>
<feature type="transmembrane region" description="Helical" evidence="1">
    <location>
        <begin position="45"/>
        <end position="65"/>
    </location>
</feature>
<keyword evidence="1" id="KW-1133">Transmembrane helix</keyword>
<protein>
    <recommendedName>
        <fullName evidence="4">G protein-coupled receptor</fullName>
    </recommendedName>
</protein>
<proteinExistence type="predicted"/>
<feature type="non-terminal residue" evidence="2">
    <location>
        <position position="1"/>
    </location>
</feature>
<accession>A0AAV5UYM7</accession>
<evidence type="ECO:0000256" key="1">
    <source>
        <dbReference type="SAM" id="Phobius"/>
    </source>
</evidence>
<organism evidence="2 3">
    <name type="scientific">Pristionchus fissidentatus</name>
    <dbReference type="NCBI Taxonomy" id="1538716"/>
    <lineage>
        <taxon>Eukaryota</taxon>
        <taxon>Metazoa</taxon>
        <taxon>Ecdysozoa</taxon>
        <taxon>Nematoda</taxon>
        <taxon>Chromadorea</taxon>
        <taxon>Rhabditida</taxon>
        <taxon>Rhabditina</taxon>
        <taxon>Diplogasteromorpha</taxon>
        <taxon>Diplogasteroidea</taxon>
        <taxon>Neodiplogasteridae</taxon>
        <taxon>Pristionchus</taxon>
    </lineage>
</organism>
<reference evidence="2" key="1">
    <citation type="submission" date="2023-10" db="EMBL/GenBank/DDBJ databases">
        <title>Genome assembly of Pristionchus species.</title>
        <authorList>
            <person name="Yoshida K."/>
            <person name="Sommer R.J."/>
        </authorList>
    </citation>
    <scope>NUCLEOTIDE SEQUENCE</scope>
    <source>
        <strain evidence="2">RS5133</strain>
    </source>
</reference>
<feature type="transmembrane region" description="Helical" evidence="1">
    <location>
        <begin position="20"/>
        <end position="39"/>
    </location>
</feature>
<keyword evidence="3" id="KW-1185">Reference proteome</keyword>
<dbReference type="Proteomes" id="UP001432322">
    <property type="component" value="Unassembled WGS sequence"/>
</dbReference>
<gene>
    <name evidence="2" type="ORF">PFISCL1PPCAC_3165</name>
</gene>
<name>A0AAV5UYM7_9BILA</name>
<sequence>QFALIRRELNVRFFRRGLAVAISILAVLSISDSLFFIFNVEIGGVRLRILLLTGWLNCALSIHLIRKGEFGSCFPHLMVVYEFLYSLPSTVNLIVFLVTPDDNIRHAVY</sequence>
<evidence type="ECO:0000313" key="2">
    <source>
        <dbReference type="EMBL" id="GMT11868.1"/>
    </source>
</evidence>
<dbReference type="EMBL" id="BTSY01000001">
    <property type="protein sequence ID" value="GMT11868.1"/>
    <property type="molecule type" value="Genomic_DNA"/>
</dbReference>